<dbReference type="EMBL" id="BAAAQQ010000011">
    <property type="protein sequence ID" value="GAA2124531.1"/>
    <property type="molecule type" value="Genomic_DNA"/>
</dbReference>
<dbReference type="InterPro" id="IPR011748">
    <property type="entry name" value="Unchr_phage_tail-like"/>
</dbReference>
<reference evidence="1 2" key="1">
    <citation type="journal article" date="2019" name="Int. J. Syst. Evol. Microbiol.">
        <title>The Global Catalogue of Microorganisms (GCM) 10K type strain sequencing project: providing services to taxonomists for standard genome sequencing and annotation.</title>
        <authorList>
            <consortium name="The Broad Institute Genomics Platform"/>
            <consortium name="The Broad Institute Genome Sequencing Center for Infectious Disease"/>
            <person name="Wu L."/>
            <person name="Ma J."/>
        </authorList>
    </citation>
    <scope>NUCLEOTIDE SEQUENCE [LARGE SCALE GENOMIC DNA]</scope>
    <source>
        <strain evidence="1 2">JCM 16021</strain>
    </source>
</reference>
<sequence>MPADVNGSGFHVLLTEEDWFTREGALGTLPAVSGDPQPDLEWTRSCGLRLRRTVPFDRVESPPRLTPEDRRGADRDVDGVVWHVGDDRTSLWRTRDGSDAERFWPPDAGEPVDVFHDCVPPQDEPARLGAVVATDDRWLVVGLLGTASSPAGLMLLDLVGGGEPVTRDWSGLVPDFRPVEGCRRPDGGLLVLDAEPGRDEPTRVWPLDRRADPALLDEVPASPSVFSVCDTGGSPAAEDAEPLTAARPRAWVLPVENATAIAAVDADSYVVLDVEEGRVLRFAGETLVGTLDLSTALEDRLTDPDNDPAVRGHDIVVVRTPEGRPVLFVSDAGGDEVFTFDVDDDFAPLAEHYPMRRHHGRGLVGDGESVWFDTRRRWHQLLARGRSEYRGFGSFVSAAFDGHEQGCRWHRVLLDGRLPSSTSVRVETRAADDLAALAGMPWRLEPAPYRRRGGTELSLDVATAPAGATDLGTWETLVQRSDGRYCQLRLTLESAGGSTPEISALRLVFPRFSYLHRYLPQLYADEDAPTRFLERYLANPEGLLTDLETRIADVDLLFGATSAPAAYLDWLASWFGSVLDADLDVRRRRLFLEHADRIFATRGTPGGLVTMLRLVLDECPEAAFDGSPAPAFTVRIAERFLSRGTSVQPGLPGNPQDLGAVGVDDTVTVARWTPSLGANELHQRFRDDLTARYGADWSSTAPASVPAWLRGASNVSVSPTTPTDAGERADWTRFLAGQLGMRSPAFDATQHAALWRRFLLQRYERPARLAQAHQLAAVPDTFDDVQPPERLALFGPALEDWAAMVTLVVPIAEAAHRFLVLLPVDPEAPEREQLRMLDVARRVVELEKPAHTSVDVRPYWAAFQLGEARLGVDTLLGAGARRSALILNRSRLAQAGLAGPAGHDDGCGGTASGGRSGAASHAGYAGAWSTAEPCGCGGTP</sequence>
<comment type="caution">
    <text evidence="1">The sequence shown here is derived from an EMBL/GenBank/DDBJ whole genome shotgun (WGS) entry which is preliminary data.</text>
</comment>
<dbReference type="Proteomes" id="UP001500575">
    <property type="component" value="Unassembled WGS sequence"/>
</dbReference>
<gene>
    <name evidence="1" type="ORF">GCM10009843_21350</name>
</gene>
<evidence type="ECO:0008006" key="3">
    <source>
        <dbReference type="Google" id="ProtNLM"/>
    </source>
</evidence>
<keyword evidence="2" id="KW-1185">Reference proteome</keyword>
<protein>
    <recommendedName>
        <fullName evidence="3">Phage tail protein</fullName>
    </recommendedName>
</protein>
<dbReference type="RefSeq" id="WP_344303697.1">
    <property type="nucleotide sequence ID" value="NZ_BAAAQQ010000011.1"/>
</dbReference>
<evidence type="ECO:0000313" key="1">
    <source>
        <dbReference type="EMBL" id="GAA2124531.1"/>
    </source>
</evidence>
<proteinExistence type="predicted"/>
<name>A0ABN2YDX5_9ACTN</name>
<dbReference type="NCBIfam" id="TIGR02242">
    <property type="entry name" value="tail_TIGR02242"/>
    <property type="match status" value="1"/>
</dbReference>
<organism evidence="1 2">
    <name type="scientific">Nocardioides bigeumensis</name>
    <dbReference type="NCBI Taxonomy" id="433657"/>
    <lineage>
        <taxon>Bacteria</taxon>
        <taxon>Bacillati</taxon>
        <taxon>Actinomycetota</taxon>
        <taxon>Actinomycetes</taxon>
        <taxon>Propionibacteriales</taxon>
        <taxon>Nocardioidaceae</taxon>
        <taxon>Nocardioides</taxon>
    </lineage>
</organism>
<evidence type="ECO:0000313" key="2">
    <source>
        <dbReference type="Proteomes" id="UP001500575"/>
    </source>
</evidence>
<accession>A0ABN2YDX5</accession>